<dbReference type="RefSeq" id="WP_377788294.1">
    <property type="nucleotide sequence ID" value="NZ_JBHLYQ010000022.1"/>
</dbReference>
<evidence type="ECO:0000256" key="1">
    <source>
        <dbReference type="ARBA" id="ARBA00006479"/>
    </source>
</evidence>
<name>A0ABV6C0L8_9ACTN</name>
<evidence type="ECO:0000259" key="3">
    <source>
        <dbReference type="Pfam" id="PF12802"/>
    </source>
</evidence>
<feature type="compositionally biased region" description="Low complexity" evidence="2">
    <location>
        <begin position="309"/>
        <end position="327"/>
    </location>
</feature>
<dbReference type="InterPro" id="IPR036388">
    <property type="entry name" value="WH-like_DNA-bd_sf"/>
</dbReference>
<evidence type="ECO:0000256" key="2">
    <source>
        <dbReference type="SAM" id="MobiDB-lite"/>
    </source>
</evidence>
<feature type="region of interest" description="Disordered" evidence="2">
    <location>
        <begin position="295"/>
        <end position="327"/>
    </location>
</feature>
<keyword evidence="5" id="KW-1185">Reference proteome</keyword>
<dbReference type="InterPro" id="IPR000835">
    <property type="entry name" value="HTH_MarR-typ"/>
</dbReference>
<dbReference type="Gene3D" id="1.10.10.10">
    <property type="entry name" value="Winged helix-like DNA-binding domain superfamily/Winged helix DNA-binding domain"/>
    <property type="match status" value="1"/>
</dbReference>
<feature type="region of interest" description="Disordered" evidence="2">
    <location>
        <begin position="447"/>
        <end position="468"/>
    </location>
</feature>
<dbReference type="Proteomes" id="UP001589788">
    <property type="component" value="Unassembled WGS sequence"/>
</dbReference>
<dbReference type="InterPro" id="IPR036390">
    <property type="entry name" value="WH_DNA-bd_sf"/>
</dbReference>
<dbReference type="SUPFAM" id="SSF53067">
    <property type="entry name" value="Actin-like ATPase domain"/>
    <property type="match status" value="1"/>
</dbReference>
<dbReference type="PANTHER" id="PTHR18964">
    <property type="entry name" value="ROK (REPRESSOR, ORF, KINASE) FAMILY"/>
    <property type="match status" value="1"/>
</dbReference>
<evidence type="ECO:0000313" key="5">
    <source>
        <dbReference type="Proteomes" id="UP001589788"/>
    </source>
</evidence>
<dbReference type="Pfam" id="PF12802">
    <property type="entry name" value="MarR_2"/>
    <property type="match status" value="1"/>
</dbReference>
<dbReference type="Pfam" id="PF00480">
    <property type="entry name" value="ROK"/>
    <property type="match status" value="1"/>
</dbReference>
<dbReference type="InterPro" id="IPR000600">
    <property type="entry name" value="ROK"/>
</dbReference>
<protein>
    <submittedName>
        <fullName evidence="4">ROK family protein</fullName>
    </submittedName>
</protein>
<sequence length="468" mass="49054">MNHRLASAAPTRADHRAVHRNNLEVVLRHLGTVGPDSRAGIATRVGLTPSTVSRLVAELLDLGLVREVADAPSSDTPRPGRPAIQLELDGRHILALGAEISVDRITVIGTDLAGTVVYHRDRVFDAARSGPEATAAAVGRLCTRAVDTVVRKSPAHVTLAGLAVAVPGLVEVETGVVTEAPNLSWRGFPFGKVLAEVSDLPPEAIVLGNDANFAALAEYRIGSRAGTPNLIYITGEVGIGGGVIAAGQGLLGSHGHGGEIGHMKLDPKGARCGCGRRGCWEALIGLDALLREAGLDDEPTPPHGRRSTRTAGAATRTAGRGPRQWSASTRAARVAERARAGDRRTLAALETLARWVGIGAANLVNIFDPQVIILGGYFRHVAEWILPAARQVMVEGVLAPDAGGCELAISSLGFEAAARGAALHMIDQVIADPARLAVQAYPKWGVPGPARQRDRARRRVSEPRAATP</sequence>
<dbReference type="PANTHER" id="PTHR18964:SF149">
    <property type="entry name" value="BIFUNCTIONAL UDP-N-ACETYLGLUCOSAMINE 2-EPIMERASE_N-ACETYLMANNOSAMINE KINASE"/>
    <property type="match status" value="1"/>
</dbReference>
<dbReference type="Gene3D" id="3.30.420.40">
    <property type="match status" value="2"/>
</dbReference>
<feature type="domain" description="HTH marR-type" evidence="3">
    <location>
        <begin position="26"/>
        <end position="70"/>
    </location>
</feature>
<reference evidence="4 5" key="1">
    <citation type="submission" date="2024-09" db="EMBL/GenBank/DDBJ databases">
        <authorList>
            <person name="Sun Q."/>
            <person name="Mori K."/>
        </authorList>
    </citation>
    <scope>NUCLEOTIDE SEQUENCE [LARGE SCALE GENOMIC DNA]</scope>
    <source>
        <strain evidence="4 5">JCM 15389</strain>
    </source>
</reference>
<evidence type="ECO:0000313" key="4">
    <source>
        <dbReference type="EMBL" id="MFC0081240.1"/>
    </source>
</evidence>
<dbReference type="EMBL" id="JBHLYQ010000022">
    <property type="protein sequence ID" value="MFC0081240.1"/>
    <property type="molecule type" value="Genomic_DNA"/>
</dbReference>
<proteinExistence type="inferred from homology"/>
<comment type="similarity">
    <text evidence="1">Belongs to the ROK (NagC/XylR) family.</text>
</comment>
<dbReference type="SUPFAM" id="SSF46785">
    <property type="entry name" value="Winged helix' DNA-binding domain"/>
    <property type="match status" value="1"/>
</dbReference>
<dbReference type="InterPro" id="IPR043129">
    <property type="entry name" value="ATPase_NBD"/>
</dbReference>
<accession>A0ABV6C0L8</accession>
<comment type="caution">
    <text evidence="4">The sequence shown here is derived from an EMBL/GenBank/DDBJ whole genome shotgun (WGS) entry which is preliminary data.</text>
</comment>
<gene>
    <name evidence="4" type="ORF">ACFFRE_03575</name>
</gene>
<organism evidence="4 5">
    <name type="scientific">Aciditerrimonas ferrireducens</name>
    <dbReference type="NCBI Taxonomy" id="667306"/>
    <lineage>
        <taxon>Bacteria</taxon>
        <taxon>Bacillati</taxon>
        <taxon>Actinomycetota</taxon>
        <taxon>Acidimicrobiia</taxon>
        <taxon>Acidimicrobiales</taxon>
        <taxon>Acidimicrobiaceae</taxon>
        <taxon>Aciditerrimonas</taxon>
    </lineage>
</organism>